<gene>
    <name evidence="2" type="ORF">niasHS_014074</name>
</gene>
<feature type="transmembrane region" description="Helical" evidence="1">
    <location>
        <begin position="54"/>
        <end position="72"/>
    </location>
</feature>
<name>A0ABD2II19_HETSC</name>
<reference evidence="2 3" key="1">
    <citation type="submission" date="2024-10" db="EMBL/GenBank/DDBJ databases">
        <authorList>
            <person name="Kim D."/>
        </authorList>
    </citation>
    <scope>NUCLEOTIDE SEQUENCE [LARGE SCALE GENOMIC DNA]</scope>
    <source>
        <strain evidence="2">Taebaek</strain>
    </source>
</reference>
<protein>
    <submittedName>
        <fullName evidence="2">Uncharacterized protein</fullName>
    </submittedName>
</protein>
<evidence type="ECO:0000313" key="2">
    <source>
        <dbReference type="EMBL" id="KAL3079792.1"/>
    </source>
</evidence>
<keyword evidence="1" id="KW-1133">Transmembrane helix</keyword>
<organism evidence="2 3">
    <name type="scientific">Heterodera schachtii</name>
    <name type="common">Sugarbeet cyst nematode worm</name>
    <name type="synonym">Tylenchus schachtii</name>
    <dbReference type="NCBI Taxonomy" id="97005"/>
    <lineage>
        <taxon>Eukaryota</taxon>
        <taxon>Metazoa</taxon>
        <taxon>Ecdysozoa</taxon>
        <taxon>Nematoda</taxon>
        <taxon>Chromadorea</taxon>
        <taxon>Rhabditida</taxon>
        <taxon>Tylenchina</taxon>
        <taxon>Tylenchomorpha</taxon>
        <taxon>Tylenchoidea</taxon>
        <taxon>Heteroderidae</taxon>
        <taxon>Heteroderinae</taxon>
        <taxon>Heterodera</taxon>
    </lineage>
</organism>
<dbReference type="EMBL" id="JBICCN010000300">
    <property type="protein sequence ID" value="KAL3079792.1"/>
    <property type="molecule type" value="Genomic_DNA"/>
</dbReference>
<accession>A0ABD2II19</accession>
<proteinExistence type="predicted"/>
<dbReference type="AlphaFoldDB" id="A0ABD2II19"/>
<dbReference type="Proteomes" id="UP001620645">
    <property type="component" value="Unassembled WGS sequence"/>
</dbReference>
<keyword evidence="1" id="KW-0812">Transmembrane</keyword>
<keyword evidence="3" id="KW-1185">Reference proteome</keyword>
<feature type="transmembrane region" description="Helical" evidence="1">
    <location>
        <begin position="104"/>
        <end position="130"/>
    </location>
</feature>
<keyword evidence="1" id="KW-0472">Membrane</keyword>
<sequence length="252" mass="29674">MGYFFGGATTYQESVRRFEVYTAGKIYLDRPHNQLRSRRFYYSLIRFNTKGCQVGLKLAFGLVSIAALVVVPTTFRAHFSVLNFPLATMMVLGAHTTFRGWGIVGWHACVPPTIAVTAFPLVIILCYCLYHRCTPNEFYWRIKKHYEQQMRTDMEYRHELKAYAHSRKKAKVYCLLPWARAEMEREREYGTWRWTSGVEDGLVHLEQEEEKPAEEGEMAPGDDEMDEDKKILEALEQKRKKKAWWRIWRLGN</sequence>
<evidence type="ECO:0000256" key="1">
    <source>
        <dbReference type="SAM" id="Phobius"/>
    </source>
</evidence>
<comment type="caution">
    <text evidence="2">The sequence shown here is derived from an EMBL/GenBank/DDBJ whole genome shotgun (WGS) entry which is preliminary data.</text>
</comment>
<evidence type="ECO:0000313" key="3">
    <source>
        <dbReference type="Proteomes" id="UP001620645"/>
    </source>
</evidence>